<dbReference type="AlphaFoldDB" id="A0A077MBX9"/>
<dbReference type="InterPro" id="IPR029058">
    <property type="entry name" value="AB_hydrolase_fold"/>
</dbReference>
<comment type="caution">
    <text evidence="2">The sequence shown here is derived from an EMBL/GenBank/DDBJ whole genome shotgun (WGS) entry which is preliminary data.</text>
</comment>
<dbReference type="OrthoDB" id="345573at2"/>
<dbReference type="SUPFAM" id="SSF53474">
    <property type="entry name" value="alpha/beta-Hydrolases"/>
    <property type="match status" value="1"/>
</dbReference>
<protein>
    <recommendedName>
        <fullName evidence="1">AB hydrolase-1 domain-containing protein</fullName>
    </recommendedName>
</protein>
<reference evidence="2 3" key="1">
    <citation type="journal article" date="2013" name="ISME J.">
        <title>A metabolic model for members of the genus Tetrasphaera involved in enhanced biological phosphorus removal.</title>
        <authorList>
            <person name="Kristiansen R."/>
            <person name="Nguyen H.T.T."/>
            <person name="Saunders A.M."/>
            <person name="Nielsen J.L."/>
            <person name="Wimmer R."/>
            <person name="Le V.Q."/>
            <person name="McIlroy S.J."/>
            <person name="Petrovski S."/>
            <person name="Seviour R.J."/>
            <person name="Calteau A."/>
            <person name="Nielsen K.L."/>
            <person name="Nielsen P.H."/>
        </authorList>
    </citation>
    <scope>NUCLEOTIDE SEQUENCE [LARGE SCALE GENOMIC DNA]</scope>
    <source>
        <strain evidence="2 3">Ben 74</strain>
    </source>
</reference>
<proteinExistence type="predicted"/>
<dbReference type="EMBL" id="CAJC01000148">
    <property type="protein sequence ID" value="CCI53360.1"/>
    <property type="molecule type" value="Genomic_DNA"/>
</dbReference>
<evidence type="ECO:0000313" key="3">
    <source>
        <dbReference type="Proteomes" id="UP000035720"/>
    </source>
</evidence>
<dbReference type="RefSeq" id="WP_157038487.1">
    <property type="nucleotide sequence ID" value="NZ_HF571038.1"/>
</dbReference>
<dbReference type="InterPro" id="IPR000073">
    <property type="entry name" value="AB_hydrolase_1"/>
</dbReference>
<dbReference type="STRING" id="1193518.BN13_380011"/>
<dbReference type="Proteomes" id="UP000035720">
    <property type="component" value="Unassembled WGS sequence"/>
</dbReference>
<dbReference type="Gene3D" id="3.40.50.1820">
    <property type="entry name" value="alpha/beta hydrolase"/>
    <property type="match status" value="1"/>
</dbReference>
<sequence>MRPSLVQGLAELPRMAGEFGEYAAYRRILRKARRGDGHHVLVLPGLMAGDYTTAILRGYLDDLGYTAHGWGVGRNIGPTREIVDSMRGTIERLTEDHGPISVVGWSLGGLYARQMARAYPDRIRQVITMGSPFRLVKRSDTLASLILERYSHLHVSAEELDLPEQEHLRDPMPMPTTSIYSQTDGVVPWQACLNDLYMTAENIEVKACHIGMGHHPATLWAVADRLAQPRGQWGPFQAPKSLARWYPEPKNWPLSAEDLRLIGIDAAELLDDEVRDDGVRDDGDVSLGAGTG</sequence>
<feature type="domain" description="AB hydrolase-1" evidence="1">
    <location>
        <begin position="80"/>
        <end position="131"/>
    </location>
</feature>
<gene>
    <name evidence="2" type="ORF">BN13_380011</name>
</gene>
<name>A0A077MBX9_9MICO</name>
<organism evidence="2 3">
    <name type="scientific">Nostocoides jenkinsii Ben 74</name>
    <dbReference type="NCBI Taxonomy" id="1193518"/>
    <lineage>
        <taxon>Bacteria</taxon>
        <taxon>Bacillati</taxon>
        <taxon>Actinomycetota</taxon>
        <taxon>Actinomycetes</taxon>
        <taxon>Micrococcales</taxon>
        <taxon>Intrasporangiaceae</taxon>
        <taxon>Nostocoides</taxon>
    </lineage>
</organism>
<dbReference type="Pfam" id="PF00561">
    <property type="entry name" value="Abhydrolase_1"/>
    <property type="match status" value="1"/>
</dbReference>
<evidence type="ECO:0000259" key="1">
    <source>
        <dbReference type="Pfam" id="PF00561"/>
    </source>
</evidence>
<evidence type="ECO:0000313" key="2">
    <source>
        <dbReference type="EMBL" id="CCI53360.1"/>
    </source>
</evidence>
<dbReference type="GO" id="GO:0003824">
    <property type="term" value="F:catalytic activity"/>
    <property type="evidence" value="ECO:0007669"/>
    <property type="project" value="UniProtKB-ARBA"/>
</dbReference>
<accession>A0A077MBX9</accession>
<keyword evidence="3" id="KW-1185">Reference proteome</keyword>